<proteinExistence type="predicted"/>
<dbReference type="EMBL" id="CAACVR010000001">
    <property type="protein sequence ID" value="VEU19897.1"/>
    <property type="molecule type" value="Genomic_DNA"/>
</dbReference>
<dbReference type="Proteomes" id="UP000290900">
    <property type="component" value="Unassembled WGS sequence"/>
</dbReference>
<dbReference type="STRING" id="13370.A0A448YG91"/>
<sequence>MPQPVQNTGTERSETGELSGNNSRNGRRKPYRRGKPKKNAGQGGANPGERPLFLEINKLIHHMKPITINGVSVEDLDVPVEDHIKSLLEDKENRENVYISFLIHPSDPDFPYDLDFLNVTLSIPKSYPRRGASPTITVLNDDIPRGFSANIEIGFQQIVATALHNRNSKKKSGKWKERAEEADEGEELSIEMVGGNDLLAIMRTLDKCLEKFLSMEKKETVKIVKVLKKYDREDKEEREERKKKRQQKKNDSPNMDNEISGRRNEEIERFKQRLGKNHIRLFKDSPQSTIFKLELGFQEGYFTIDIENSAEIVLKKLPVKIIVPKEYLSNPKKPLKMELDMSSGHNLKMIKSVEDQSLRLIFGKLINNMSSNFNYMAANAAKESWDKDSGRHWSITSQLNYFIENIQKFMNLRNDFIRWFEDNQLTEPVS</sequence>
<dbReference type="InParanoid" id="A0A448YG91"/>
<gene>
    <name evidence="2" type="ORF">BRENAR_LOCUS632</name>
</gene>
<accession>A0A448YG91</accession>
<feature type="region of interest" description="Disordered" evidence="1">
    <location>
        <begin position="1"/>
        <end position="49"/>
    </location>
</feature>
<name>A0A448YG91_BRENA</name>
<feature type="region of interest" description="Disordered" evidence="1">
    <location>
        <begin position="234"/>
        <end position="264"/>
    </location>
</feature>
<keyword evidence="3" id="KW-1185">Reference proteome</keyword>
<evidence type="ECO:0000313" key="3">
    <source>
        <dbReference type="Proteomes" id="UP000290900"/>
    </source>
</evidence>
<dbReference type="AlphaFoldDB" id="A0A448YG91"/>
<dbReference type="OrthoDB" id="10253329at2759"/>
<evidence type="ECO:0000313" key="2">
    <source>
        <dbReference type="EMBL" id="VEU19897.1"/>
    </source>
</evidence>
<evidence type="ECO:0000256" key="1">
    <source>
        <dbReference type="SAM" id="MobiDB-lite"/>
    </source>
</evidence>
<feature type="compositionally biased region" description="Polar residues" evidence="1">
    <location>
        <begin position="1"/>
        <end position="23"/>
    </location>
</feature>
<feature type="compositionally biased region" description="Basic residues" evidence="1">
    <location>
        <begin position="25"/>
        <end position="38"/>
    </location>
</feature>
<reference evidence="2 3" key="1">
    <citation type="submission" date="2018-12" db="EMBL/GenBank/DDBJ databases">
        <authorList>
            <person name="Tiukova I."/>
            <person name="Dainat J."/>
        </authorList>
    </citation>
    <scope>NUCLEOTIDE SEQUENCE [LARGE SCALE GENOMIC DNA]</scope>
</reference>
<protein>
    <submittedName>
        <fullName evidence="2">DEKNAAC100584</fullName>
    </submittedName>
</protein>
<organism evidence="2 3">
    <name type="scientific">Brettanomyces naardenensis</name>
    <name type="common">Yeast</name>
    <dbReference type="NCBI Taxonomy" id="13370"/>
    <lineage>
        <taxon>Eukaryota</taxon>
        <taxon>Fungi</taxon>
        <taxon>Dikarya</taxon>
        <taxon>Ascomycota</taxon>
        <taxon>Saccharomycotina</taxon>
        <taxon>Pichiomycetes</taxon>
        <taxon>Pichiales</taxon>
        <taxon>Pichiaceae</taxon>
        <taxon>Brettanomyces</taxon>
    </lineage>
</organism>